<accession>A0ABV2NNE1</accession>
<dbReference type="Proteomes" id="UP001549119">
    <property type="component" value="Unassembled WGS sequence"/>
</dbReference>
<dbReference type="RefSeq" id="WP_209650657.1">
    <property type="nucleotide sequence ID" value="NZ_JBEPNV010000001.1"/>
</dbReference>
<name>A0ABV2NNE1_9HYPH</name>
<dbReference type="EMBL" id="JBEPNW010000002">
    <property type="protein sequence ID" value="MET3867870.1"/>
    <property type="molecule type" value="Genomic_DNA"/>
</dbReference>
<reference evidence="1 2" key="1">
    <citation type="submission" date="2024-06" db="EMBL/GenBank/DDBJ databases">
        <title>Genomics of switchgrass bacterial isolates.</title>
        <authorList>
            <person name="Shade A."/>
        </authorList>
    </citation>
    <scope>NUCLEOTIDE SEQUENCE [LARGE SCALE GENOMIC DNA]</scope>
    <source>
        <strain evidence="1 2">PvP084</strain>
    </source>
</reference>
<sequence>MDTFSDVIDALGVSAVSEILGIPENHVRTLKARDSIPAGYFKRLVDAKAGRSAGVTFELLYRLHEERAGRRSAKSPPEPQAIAS</sequence>
<gene>
    <name evidence="1" type="ORF">ABIC20_005179</name>
</gene>
<evidence type="ECO:0000313" key="1">
    <source>
        <dbReference type="EMBL" id="MET3867870.1"/>
    </source>
</evidence>
<evidence type="ECO:0000313" key="2">
    <source>
        <dbReference type="Proteomes" id="UP001549119"/>
    </source>
</evidence>
<keyword evidence="2" id="KW-1185">Reference proteome</keyword>
<evidence type="ECO:0008006" key="3">
    <source>
        <dbReference type="Google" id="ProtNLM"/>
    </source>
</evidence>
<proteinExistence type="predicted"/>
<comment type="caution">
    <text evidence="1">The sequence shown here is derived from an EMBL/GenBank/DDBJ whole genome shotgun (WGS) entry which is preliminary data.</text>
</comment>
<protein>
    <recommendedName>
        <fullName evidence="3">DNA-binding protein</fullName>
    </recommendedName>
</protein>
<organism evidence="1 2">
    <name type="scientific">Methylobacterium radiotolerans</name>
    <dbReference type="NCBI Taxonomy" id="31998"/>
    <lineage>
        <taxon>Bacteria</taxon>
        <taxon>Pseudomonadati</taxon>
        <taxon>Pseudomonadota</taxon>
        <taxon>Alphaproteobacteria</taxon>
        <taxon>Hyphomicrobiales</taxon>
        <taxon>Methylobacteriaceae</taxon>
        <taxon>Methylobacterium</taxon>
    </lineage>
</organism>